<protein>
    <submittedName>
        <fullName evidence="2">Uncharacterized protein</fullName>
    </submittedName>
</protein>
<evidence type="ECO:0000313" key="3">
    <source>
        <dbReference type="Proteomes" id="UP000033551"/>
    </source>
</evidence>
<accession>A0A0F4J9X0</accession>
<proteinExistence type="predicted"/>
<gene>
    <name evidence="2" type="ORF">VR44_20015</name>
</gene>
<comment type="caution">
    <text evidence="2">The sequence shown here is derived from an EMBL/GenBank/DDBJ whole genome shotgun (WGS) entry which is preliminary data.</text>
</comment>
<dbReference type="PATRIC" id="fig|68223.7.peg.8625"/>
<keyword evidence="3" id="KW-1185">Reference proteome</keyword>
<reference evidence="2 3" key="1">
    <citation type="submission" date="2015-02" db="EMBL/GenBank/DDBJ databases">
        <authorList>
            <person name="Ju K.-S."/>
            <person name="Doroghazi J.R."/>
            <person name="Metcalf W."/>
        </authorList>
    </citation>
    <scope>NUCLEOTIDE SEQUENCE [LARGE SCALE GENOMIC DNA]</scope>
    <source>
        <strain evidence="2 3">NRRL ISP-5550</strain>
    </source>
</reference>
<dbReference type="AlphaFoldDB" id="A0A0F4J9X0"/>
<evidence type="ECO:0000313" key="2">
    <source>
        <dbReference type="EMBL" id="KJY30599.1"/>
    </source>
</evidence>
<dbReference type="Proteomes" id="UP000033551">
    <property type="component" value="Unassembled WGS sequence"/>
</dbReference>
<name>A0A0F4J9X0_9ACTN</name>
<sequence length="68" mass="6882">MSHHVHTPSPAPARRRMFRYMMVMTSAAFIAGGIASLPASTGTGPHAAPAVTSGVGADAGRLIGIPGR</sequence>
<feature type="region of interest" description="Disordered" evidence="1">
    <location>
        <begin position="42"/>
        <end position="68"/>
    </location>
</feature>
<dbReference type="EMBL" id="JZWV01000552">
    <property type="protein sequence ID" value="KJY30599.1"/>
    <property type="molecule type" value="Genomic_DNA"/>
</dbReference>
<organism evidence="2 3">
    <name type="scientific">Streptomyces katrae</name>
    <dbReference type="NCBI Taxonomy" id="68223"/>
    <lineage>
        <taxon>Bacteria</taxon>
        <taxon>Bacillati</taxon>
        <taxon>Actinomycetota</taxon>
        <taxon>Actinomycetes</taxon>
        <taxon>Kitasatosporales</taxon>
        <taxon>Streptomycetaceae</taxon>
        <taxon>Streptomyces</taxon>
    </lineage>
</organism>
<evidence type="ECO:0000256" key="1">
    <source>
        <dbReference type="SAM" id="MobiDB-lite"/>
    </source>
</evidence>